<name>A0A1I1F7K8_9BACT</name>
<evidence type="ECO:0008006" key="3">
    <source>
        <dbReference type="Google" id="ProtNLM"/>
    </source>
</evidence>
<dbReference type="AlphaFoldDB" id="A0A1I1F7K8"/>
<dbReference type="EMBL" id="FOLE01000002">
    <property type="protein sequence ID" value="SFB95264.1"/>
    <property type="molecule type" value="Genomic_DNA"/>
</dbReference>
<dbReference type="Proteomes" id="UP000199514">
    <property type="component" value="Unassembled WGS sequence"/>
</dbReference>
<protein>
    <recommendedName>
        <fullName evidence="3">Lipoprotein</fullName>
    </recommendedName>
</protein>
<sequence length="344" mass="39713">MRHYFYTLSWAVLCFVSSCQSKKNTKETLPPQKAFYHWKSNLQWQKSDSLFLEKLKVQKLYIRYFDVVWDAARAKAIPTAKVQMAHQPSDSINCIPVVYITVEAIRNTPDEAQAAALGQKIADKILAMHQRPHLTEIQIDCDWTASTQKRYFALLRAVRKQLSPKIQLSATVRLHQVKFYEKQGVPPTDRALIMCYNMASPAAIATKNSIFDKELCENYLQNLEEYPLPTDFALPLFSWGVVFRQKHFAGLINQLSDEELSENKAFTKKEDNWFEAKEAVFVRGIAVQAQDRIRADAVNLADLYAFEDFLKTKINTNLYTLSLYHYAPEVLSGFPPDSLQKIWR</sequence>
<dbReference type="PROSITE" id="PS51257">
    <property type="entry name" value="PROKAR_LIPOPROTEIN"/>
    <property type="match status" value="1"/>
</dbReference>
<gene>
    <name evidence="1" type="ORF">SAMN05421780_10281</name>
</gene>
<accession>A0A1I1F7K8</accession>
<evidence type="ECO:0000313" key="1">
    <source>
        <dbReference type="EMBL" id="SFB95264.1"/>
    </source>
</evidence>
<evidence type="ECO:0000313" key="2">
    <source>
        <dbReference type="Proteomes" id="UP000199514"/>
    </source>
</evidence>
<organism evidence="1 2">
    <name type="scientific">Flexibacter flexilis DSM 6793</name>
    <dbReference type="NCBI Taxonomy" id="927664"/>
    <lineage>
        <taxon>Bacteria</taxon>
        <taxon>Pseudomonadati</taxon>
        <taxon>Bacteroidota</taxon>
        <taxon>Cytophagia</taxon>
        <taxon>Cytophagales</taxon>
        <taxon>Flexibacteraceae</taxon>
        <taxon>Flexibacter</taxon>
    </lineage>
</organism>
<dbReference type="OrthoDB" id="634553at2"/>
<keyword evidence="2" id="KW-1185">Reference proteome</keyword>
<reference evidence="1 2" key="1">
    <citation type="submission" date="2016-10" db="EMBL/GenBank/DDBJ databases">
        <authorList>
            <person name="de Groot N.N."/>
        </authorList>
    </citation>
    <scope>NUCLEOTIDE SEQUENCE [LARGE SCALE GENOMIC DNA]</scope>
    <source>
        <strain evidence="1 2">DSM 6793</strain>
    </source>
</reference>
<dbReference type="STRING" id="927664.SAMN05421780_10281"/>
<dbReference type="RefSeq" id="WP_091508117.1">
    <property type="nucleotide sequence ID" value="NZ_FOLE01000002.1"/>
</dbReference>
<proteinExistence type="predicted"/>